<dbReference type="EMBL" id="WJXA01000012">
    <property type="protein sequence ID" value="KAF7124589.1"/>
    <property type="molecule type" value="Genomic_DNA"/>
</dbReference>
<proteinExistence type="predicted"/>
<keyword evidence="3" id="KW-1185">Reference proteome</keyword>
<evidence type="ECO:0000313" key="3">
    <source>
        <dbReference type="Proteomes" id="UP000626092"/>
    </source>
</evidence>
<comment type="caution">
    <text evidence="2">The sequence shown here is derived from an EMBL/GenBank/DDBJ whole genome shotgun (WGS) entry which is preliminary data.</text>
</comment>
<feature type="region of interest" description="Disordered" evidence="1">
    <location>
        <begin position="1"/>
        <end position="41"/>
    </location>
</feature>
<reference evidence="2" key="1">
    <citation type="submission" date="2019-11" db="EMBL/GenBank/DDBJ databases">
        <authorList>
            <person name="Liu Y."/>
            <person name="Hou J."/>
            <person name="Li T.-Q."/>
            <person name="Guan C.-H."/>
            <person name="Wu X."/>
            <person name="Wu H.-Z."/>
            <person name="Ling F."/>
            <person name="Zhang R."/>
            <person name="Shi X.-G."/>
            <person name="Ren J.-P."/>
            <person name="Chen E.-F."/>
            <person name="Sun J.-M."/>
        </authorList>
    </citation>
    <scope>NUCLEOTIDE SEQUENCE</scope>
    <source>
        <strain evidence="2">Adult_tree_wgs_1</strain>
        <tissue evidence="2">Leaves</tissue>
    </source>
</reference>
<feature type="compositionally biased region" description="Polar residues" evidence="1">
    <location>
        <begin position="1"/>
        <end position="12"/>
    </location>
</feature>
<dbReference type="AlphaFoldDB" id="A0A834G4V4"/>
<dbReference type="Proteomes" id="UP000626092">
    <property type="component" value="Unassembled WGS sequence"/>
</dbReference>
<evidence type="ECO:0000313" key="2">
    <source>
        <dbReference type="EMBL" id="KAF7124589.1"/>
    </source>
</evidence>
<organism evidence="2 3">
    <name type="scientific">Rhododendron simsii</name>
    <name type="common">Sims's rhododendron</name>
    <dbReference type="NCBI Taxonomy" id="118357"/>
    <lineage>
        <taxon>Eukaryota</taxon>
        <taxon>Viridiplantae</taxon>
        <taxon>Streptophyta</taxon>
        <taxon>Embryophyta</taxon>
        <taxon>Tracheophyta</taxon>
        <taxon>Spermatophyta</taxon>
        <taxon>Magnoliopsida</taxon>
        <taxon>eudicotyledons</taxon>
        <taxon>Gunneridae</taxon>
        <taxon>Pentapetalae</taxon>
        <taxon>asterids</taxon>
        <taxon>Ericales</taxon>
        <taxon>Ericaceae</taxon>
        <taxon>Ericoideae</taxon>
        <taxon>Rhodoreae</taxon>
        <taxon>Rhododendron</taxon>
    </lineage>
</organism>
<gene>
    <name evidence="2" type="ORF">RHSIM_Rhsim12G0107000</name>
</gene>
<accession>A0A834G4V4</accession>
<protein>
    <submittedName>
        <fullName evidence="2">Uncharacterized protein</fullName>
    </submittedName>
</protein>
<evidence type="ECO:0000256" key="1">
    <source>
        <dbReference type="SAM" id="MobiDB-lite"/>
    </source>
</evidence>
<name>A0A834G4V4_RHOSS</name>
<sequence length="98" mass="10398">MDASITESNNGSSVGGSPFGGTSEHGSLPDMSPLPLPQDGPWSNVEIFEGCSIGDNFIKAIHRDKQIRGGLRGDLSRDLSRDLDESLMQIARTIGNAV</sequence>